<sequence>MTKTGPNENVITETQYILLDLGENTPDDIMESAESNGGYSLIGLDTPTPYLQLGSEIYQGEFDETIGSNLFLEKLPKDEGGYLSKAINNEDRSFSLSFAGATSKTIKFRKVNLTKKDESTSMHGEGNPDTMGAKGDKREDSFVYWTG</sequence>
<dbReference type="EMBL" id="JAEPRA010000003">
    <property type="protein sequence ID" value="KAG2187158.1"/>
    <property type="molecule type" value="Genomic_DNA"/>
</dbReference>
<proteinExistence type="predicted"/>
<dbReference type="Pfam" id="PF10419">
    <property type="entry name" value="TFIIIC_sub6"/>
    <property type="match status" value="1"/>
</dbReference>
<dbReference type="PANTHER" id="PTHR21860:SF2">
    <property type="entry name" value="GENERAL TRANSCRIPTION FACTOR 3C POLYPEPTIDE 6"/>
    <property type="match status" value="1"/>
</dbReference>
<comment type="caution">
    <text evidence="3">The sequence shown here is derived from an EMBL/GenBank/DDBJ whole genome shotgun (WGS) entry which is preliminary data.</text>
</comment>
<evidence type="ECO:0000259" key="2">
    <source>
        <dbReference type="Pfam" id="PF10419"/>
    </source>
</evidence>
<keyword evidence="4" id="KW-1185">Reference proteome</keyword>
<dbReference type="Gene3D" id="2.60.40.4370">
    <property type="match status" value="1"/>
</dbReference>
<evidence type="ECO:0000256" key="1">
    <source>
        <dbReference type="SAM" id="MobiDB-lite"/>
    </source>
</evidence>
<dbReference type="PANTHER" id="PTHR21860">
    <property type="entry name" value="TRANSCRIPTION INITIATION FACTOR IIIC TFIIIC , POLYPEPTIDE 6-RELATED"/>
    <property type="match status" value="1"/>
</dbReference>
<feature type="region of interest" description="Disordered" evidence="1">
    <location>
        <begin position="117"/>
        <end position="147"/>
    </location>
</feature>
<dbReference type="GO" id="GO:0006383">
    <property type="term" value="P:transcription by RNA polymerase III"/>
    <property type="evidence" value="ECO:0007669"/>
    <property type="project" value="InterPro"/>
</dbReference>
<dbReference type="InterPro" id="IPR019481">
    <property type="entry name" value="TFIIIC_triple_barrel"/>
</dbReference>
<accession>A0A8H7Q798</accession>
<feature type="domain" description="Transcription factor TFIIIC triple barrel" evidence="2">
    <location>
        <begin position="12"/>
        <end position="113"/>
    </location>
</feature>
<evidence type="ECO:0000313" key="4">
    <source>
        <dbReference type="Proteomes" id="UP000612746"/>
    </source>
</evidence>
<dbReference type="Proteomes" id="UP000612746">
    <property type="component" value="Unassembled WGS sequence"/>
</dbReference>
<reference evidence="3" key="1">
    <citation type="submission" date="2020-12" db="EMBL/GenBank/DDBJ databases">
        <title>Metabolic potential, ecology and presence of endohyphal bacteria is reflected in genomic diversity of Mucoromycotina.</title>
        <authorList>
            <person name="Muszewska A."/>
            <person name="Okrasinska A."/>
            <person name="Steczkiewicz K."/>
            <person name="Drgas O."/>
            <person name="Orlowska M."/>
            <person name="Perlinska-Lenart U."/>
            <person name="Aleksandrzak-Piekarczyk T."/>
            <person name="Szatraj K."/>
            <person name="Zielenkiewicz U."/>
            <person name="Pilsyk S."/>
            <person name="Malc E."/>
            <person name="Mieczkowski P."/>
            <person name="Kruszewska J.S."/>
            <person name="Biernat P."/>
            <person name="Pawlowska J."/>
        </authorList>
    </citation>
    <scope>NUCLEOTIDE SEQUENCE</scope>
    <source>
        <strain evidence="3">WA0000051536</strain>
    </source>
</reference>
<dbReference type="InterPro" id="IPR042771">
    <property type="entry name" value="GTF3C6-like"/>
</dbReference>
<organism evidence="3 4">
    <name type="scientific">Umbelopsis vinacea</name>
    <dbReference type="NCBI Taxonomy" id="44442"/>
    <lineage>
        <taxon>Eukaryota</taxon>
        <taxon>Fungi</taxon>
        <taxon>Fungi incertae sedis</taxon>
        <taxon>Mucoromycota</taxon>
        <taxon>Mucoromycotina</taxon>
        <taxon>Umbelopsidomycetes</taxon>
        <taxon>Umbelopsidales</taxon>
        <taxon>Umbelopsidaceae</taxon>
        <taxon>Umbelopsis</taxon>
    </lineage>
</organism>
<gene>
    <name evidence="3" type="ORF">INT44_004828</name>
</gene>
<dbReference type="AlphaFoldDB" id="A0A8H7Q798"/>
<evidence type="ECO:0000313" key="3">
    <source>
        <dbReference type="EMBL" id="KAG2187158.1"/>
    </source>
</evidence>
<name>A0A8H7Q798_9FUNG</name>
<protein>
    <recommendedName>
        <fullName evidence="2">Transcription factor TFIIIC triple barrel domain-containing protein</fullName>
    </recommendedName>
</protein>
<dbReference type="OrthoDB" id="1877767at2759"/>
<dbReference type="GO" id="GO:0000127">
    <property type="term" value="C:transcription factor TFIIIC complex"/>
    <property type="evidence" value="ECO:0007669"/>
    <property type="project" value="TreeGrafter"/>
</dbReference>